<dbReference type="EMBL" id="CP071060">
    <property type="protein sequence ID" value="QSI77058.1"/>
    <property type="molecule type" value="Genomic_DNA"/>
</dbReference>
<accession>A0ABX7M7D0</accession>
<dbReference type="InterPro" id="IPR037522">
    <property type="entry name" value="HD_GYP_dom"/>
</dbReference>
<dbReference type="PANTHER" id="PTHR43155">
    <property type="entry name" value="CYCLIC DI-GMP PHOSPHODIESTERASE PA4108-RELATED"/>
    <property type="match status" value="1"/>
</dbReference>
<keyword evidence="3" id="KW-1185">Reference proteome</keyword>
<dbReference type="InterPro" id="IPR003607">
    <property type="entry name" value="HD/PDEase_dom"/>
</dbReference>
<organism evidence="2 3">
    <name type="scientific">Niveibacterium microcysteis</name>
    <dbReference type="NCBI Taxonomy" id="2811415"/>
    <lineage>
        <taxon>Bacteria</taxon>
        <taxon>Pseudomonadati</taxon>
        <taxon>Pseudomonadota</taxon>
        <taxon>Betaproteobacteria</taxon>
        <taxon>Rhodocyclales</taxon>
        <taxon>Rhodocyclaceae</taxon>
        <taxon>Niveibacterium</taxon>
    </lineage>
</organism>
<sequence length="373" mass="41325">MKQLQLLADHVKIGVPLPWNVRDAGGNLLLSRGYTIQSEAQLHSLLARGMFVDEDEFRRQRQASEKPKAQAFDPIWLWSDLQVKLSLLLRDNVKDPDFLDKLQQLSMLLQLLTERDADVGVFVMMQADATKYAVAHSLHTAVICELIARKTEASDDERRTLINAALTMNLGMLELQAVLAAQSTPPTDRQRAEIQAHPARSVAILQQAGLRDTDWLRAVAEHHETPDGKGYPRGVTNISPLAELIRHADIFGAKISPRAGRSALPPNRAARESFLSMGGQENPLAAMLVKEIGIFPPGAFVRLANGEVAVVLRRGKLATTPTVYSVSNSNGVPYVEPVRRDTSRKDFAIDSIVPRQSVMVRINPSRLFGYEVH</sequence>
<dbReference type="RefSeq" id="WP_172202146.1">
    <property type="nucleotide sequence ID" value="NZ_CP071060.1"/>
</dbReference>
<dbReference type="CDD" id="cd00077">
    <property type="entry name" value="HDc"/>
    <property type="match status" value="1"/>
</dbReference>
<dbReference type="Pfam" id="PF13487">
    <property type="entry name" value="HD_5"/>
    <property type="match status" value="1"/>
</dbReference>
<reference evidence="2 3" key="1">
    <citation type="submission" date="2021-02" db="EMBL/GenBank/DDBJ databases">
        <title>Niveibacterium changnyeongensis HC41.</title>
        <authorList>
            <person name="Kang M."/>
        </authorList>
    </citation>
    <scope>NUCLEOTIDE SEQUENCE [LARGE SCALE GENOMIC DNA]</scope>
    <source>
        <strain evidence="2 3">HC41</strain>
    </source>
</reference>
<evidence type="ECO:0000313" key="2">
    <source>
        <dbReference type="EMBL" id="QSI77058.1"/>
    </source>
</evidence>
<evidence type="ECO:0000313" key="3">
    <source>
        <dbReference type="Proteomes" id="UP000663570"/>
    </source>
</evidence>
<dbReference type="PROSITE" id="PS51832">
    <property type="entry name" value="HD_GYP"/>
    <property type="match status" value="1"/>
</dbReference>
<dbReference type="SUPFAM" id="SSF109604">
    <property type="entry name" value="HD-domain/PDEase-like"/>
    <property type="match status" value="1"/>
</dbReference>
<feature type="domain" description="HD-GYP" evidence="1">
    <location>
        <begin position="111"/>
        <end position="305"/>
    </location>
</feature>
<dbReference type="Proteomes" id="UP000663570">
    <property type="component" value="Chromosome"/>
</dbReference>
<protein>
    <submittedName>
        <fullName evidence="2">HD domain-containing protein</fullName>
    </submittedName>
</protein>
<dbReference type="Gene3D" id="1.10.3210.10">
    <property type="entry name" value="Hypothetical protein af1432"/>
    <property type="match status" value="1"/>
</dbReference>
<evidence type="ECO:0000259" key="1">
    <source>
        <dbReference type="PROSITE" id="PS51832"/>
    </source>
</evidence>
<dbReference type="PANTHER" id="PTHR43155:SF2">
    <property type="entry name" value="CYCLIC DI-GMP PHOSPHODIESTERASE PA4108"/>
    <property type="match status" value="1"/>
</dbReference>
<gene>
    <name evidence="2" type="ORF">JY500_21865</name>
</gene>
<name>A0ABX7M7D0_9RHOO</name>
<proteinExistence type="predicted"/>